<organism evidence="1">
    <name type="scientific">bioreactor metagenome</name>
    <dbReference type="NCBI Taxonomy" id="1076179"/>
    <lineage>
        <taxon>unclassified sequences</taxon>
        <taxon>metagenomes</taxon>
        <taxon>ecological metagenomes</taxon>
    </lineage>
</organism>
<accession>A0A644ZN33</accession>
<comment type="caution">
    <text evidence="1">The sequence shown here is derived from an EMBL/GenBank/DDBJ whole genome shotgun (WGS) entry which is preliminary data.</text>
</comment>
<protein>
    <submittedName>
        <fullName evidence="1">Uncharacterized protein</fullName>
    </submittedName>
</protein>
<dbReference type="EMBL" id="VSSQ01009292">
    <property type="protein sequence ID" value="MPM41231.1"/>
    <property type="molecule type" value="Genomic_DNA"/>
</dbReference>
<sequence>MHQQKVGVKRNCIVIAINLGSLLQDATEVTPVHANSRSILVQRFKQVVRGELKQPGQVQDSHIGSGV</sequence>
<proteinExistence type="predicted"/>
<name>A0A644ZN33_9ZZZZ</name>
<dbReference type="AlphaFoldDB" id="A0A644ZN33"/>
<gene>
    <name evidence="1" type="ORF">SDC9_87881</name>
</gene>
<evidence type="ECO:0000313" key="1">
    <source>
        <dbReference type="EMBL" id="MPM41231.1"/>
    </source>
</evidence>
<reference evidence="1" key="1">
    <citation type="submission" date="2019-08" db="EMBL/GenBank/DDBJ databases">
        <authorList>
            <person name="Kucharzyk K."/>
            <person name="Murdoch R.W."/>
            <person name="Higgins S."/>
            <person name="Loffler F."/>
        </authorList>
    </citation>
    <scope>NUCLEOTIDE SEQUENCE</scope>
</reference>